<evidence type="ECO:0000313" key="2">
    <source>
        <dbReference type="EMBL" id="WND17063.1"/>
    </source>
</evidence>
<evidence type="ECO:0000313" key="3">
    <source>
        <dbReference type="Proteomes" id="UP001249394"/>
    </source>
</evidence>
<protein>
    <submittedName>
        <fullName evidence="2">Transposase</fullName>
    </submittedName>
</protein>
<reference evidence="2 3" key="1">
    <citation type="submission" date="2023-09" db="EMBL/GenBank/DDBJ databases">
        <title>The genome sequence of Streptomyces anthocyanicus.</title>
        <authorList>
            <person name="Mo P."/>
        </authorList>
    </citation>
    <scope>NUCLEOTIDE SEQUENCE [LARGE SCALE GENOMIC DNA]</scope>
    <source>
        <strain evidence="2 3">JCM 4387</strain>
    </source>
</reference>
<dbReference type="EMBL" id="CP134213">
    <property type="protein sequence ID" value="WND17063.1"/>
    <property type="molecule type" value="Genomic_DNA"/>
</dbReference>
<dbReference type="Pfam" id="PF13751">
    <property type="entry name" value="DDE_Tnp_1_6"/>
    <property type="match status" value="1"/>
</dbReference>
<feature type="domain" description="Transposase DDE" evidence="1">
    <location>
        <begin position="201"/>
        <end position="325"/>
    </location>
</feature>
<sequence length="489" mass="55097">MPGGKAAVRERAEEFGRDGQRIRAAAWAAGAPLRLRTLPQVEILRQVLLHQYFWDADGWLRWREDTALPPASLRFDSPYDTDAHYCVKRDIDWSGYRVHFTETCDADLPRLLVHVATTIAPIQDGQLTEKIHDDLAAGQLAPAEHVVDTAYLSPEQIARARRVHGITLLGPISLDPSRQAKVGEGFDKAAFAIYWENRQATCSQGMASRDWRPLRINGHNYIQVTFAKADCLACPVRSRCTNSAERPRALALLPSRLLHEIQMSNRYEQTTGEGKRRYAIRAGIEATLSQNVRTCGLRRTRYRGLARTHVQHVLTAMACNFKRLADWYDTTPTRTCPMGRASWSGPWPSVCCWTKGGRLSRDAAEAEAGMKGITFPAWHGKHYVTLAELLVRLGSFGLDLKWRVEFDEIVDPRWVEIKRRSADAGMDTLTLLSLTTPFLQLIDAEARGSAEDRVMVILTEVDSSLWDVRAVDERVLSELRRHYPGATGL</sequence>
<name>A0ABY9U3P7_STRVL</name>
<dbReference type="InterPro" id="IPR025668">
    <property type="entry name" value="Tnp_DDE_dom"/>
</dbReference>
<gene>
    <name evidence="2" type="ORF">RI060_06720</name>
</gene>
<evidence type="ECO:0000259" key="1">
    <source>
        <dbReference type="Pfam" id="PF13751"/>
    </source>
</evidence>
<organism evidence="2 3">
    <name type="scientific">Streptomyces violaceus</name>
    <name type="common">Streptomyces venezuelae</name>
    <dbReference type="NCBI Taxonomy" id="1936"/>
    <lineage>
        <taxon>Bacteria</taxon>
        <taxon>Bacillati</taxon>
        <taxon>Actinomycetota</taxon>
        <taxon>Actinomycetes</taxon>
        <taxon>Kitasatosporales</taxon>
        <taxon>Streptomycetaceae</taxon>
        <taxon>Streptomyces</taxon>
    </lineage>
</organism>
<accession>A0ABY9U3P7</accession>
<dbReference type="Proteomes" id="UP001249394">
    <property type="component" value="Chromosome"/>
</dbReference>
<keyword evidence="3" id="KW-1185">Reference proteome</keyword>
<proteinExistence type="predicted"/>